<dbReference type="InterPro" id="IPR029058">
    <property type="entry name" value="AB_hydrolase_fold"/>
</dbReference>
<dbReference type="Gene3D" id="3.40.50.1820">
    <property type="entry name" value="alpha/beta hydrolase"/>
    <property type="match status" value="1"/>
</dbReference>
<gene>
    <name evidence="2" type="ORF">DFP85_12231</name>
</gene>
<feature type="chain" id="PRO_5020794528" evidence="1">
    <location>
        <begin position="24"/>
        <end position="307"/>
    </location>
</feature>
<dbReference type="EMBL" id="SNZJ01000022">
    <property type="protein sequence ID" value="TDR50747.1"/>
    <property type="molecule type" value="Genomic_DNA"/>
</dbReference>
<feature type="signal peptide" evidence="1">
    <location>
        <begin position="1"/>
        <end position="23"/>
    </location>
</feature>
<accession>A0A4R6ZEY8</accession>
<evidence type="ECO:0000256" key="1">
    <source>
        <dbReference type="SAM" id="SignalP"/>
    </source>
</evidence>
<comment type="caution">
    <text evidence="2">The sequence shown here is derived from an EMBL/GenBank/DDBJ whole genome shotgun (WGS) entry which is preliminary data.</text>
</comment>
<dbReference type="GO" id="GO:0016747">
    <property type="term" value="F:acyltransferase activity, transferring groups other than amino-acyl groups"/>
    <property type="evidence" value="ECO:0007669"/>
    <property type="project" value="TreeGrafter"/>
</dbReference>
<dbReference type="SUPFAM" id="SSF53474">
    <property type="entry name" value="alpha/beta-Hydrolases"/>
    <property type="match status" value="1"/>
</dbReference>
<sequence>MIRQIGVTILFLLGLLSASAASAGGQVSEQRFHSQHLGRDYPYTLYLPEGYAVSHQAYPVVYLLHGSFGSERDWVQRGRLRRTADRLIRLGVIPPAIIVMPGNQSWWIDGHNEPARSAFLQELVPHIEENWHVVPEREWRGVAGLSAGGFGAVNFALSYPGLFGAAAAFSPASYHPLPPDNSSAWRHPAFIRDGEFDTALWERTNYTAHLDGYLSQELVVPLYLTAGDRDRLNAVHHARLLKSALVPHQLGQVHLDVLPGGHTWRVWRASLPRGLDFMFRHLQGPVPIETEDARVEDPEPTSPAVSG</sequence>
<dbReference type="InterPro" id="IPR050583">
    <property type="entry name" value="Mycobacterial_A85_antigen"/>
</dbReference>
<dbReference type="PANTHER" id="PTHR48098">
    <property type="entry name" value="ENTEROCHELIN ESTERASE-RELATED"/>
    <property type="match status" value="1"/>
</dbReference>
<dbReference type="Pfam" id="PF00756">
    <property type="entry name" value="Esterase"/>
    <property type="match status" value="1"/>
</dbReference>
<evidence type="ECO:0000313" key="3">
    <source>
        <dbReference type="Proteomes" id="UP000295212"/>
    </source>
</evidence>
<name>A0A4R6ZEY8_9GAMM</name>
<dbReference type="RefSeq" id="WP_133637460.1">
    <property type="nucleotide sequence ID" value="NZ_SNZJ01000022.1"/>
</dbReference>
<evidence type="ECO:0000313" key="2">
    <source>
        <dbReference type="EMBL" id="TDR50747.1"/>
    </source>
</evidence>
<reference evidence="2 3" key="1">
    <citation type="submission" date="2019-03" db="EMBL/GenBank/DDBJ databases">
        <title>Genomic Encyclopedia of Type Strains, Phase III (KMG-III): the genomes of soil and plant-associated and newly described type strains.</title>
        <authorList>
            <person name="Whitman W."/>
        </authorList>
    </citation>
    <scope>NUCLEOTIDE SEQUENCE [LARGE SCALE GENOMIC DNA]</scope>
    <source>
        <strain evidence="2 3">CECT 5797</strain>
    </source>
</reference>
<dbReference type="InterPro" id="IPR000801">
    <property type="entry name" value="Esterase-like"/>
</dbReference>
<dbReference type="OrthoDB" id="9803578at2"/>
<dbReference type="PANTHER" id="PTHR48098:SF1">
    <property type="entry name" value="DIACYLGLYCEROL ACYLTRANSFERASE_MYCOLYLTRANSFERASE AG85A"/>
    <property type="match status" value="1"/>
</dbReference>
<proteinExistence type="predicted"/>
<dbReference type="AlphaFoldDB" id="A0A4R6ZEY8"/>
<organism evidence="2 3">
    <name type="scientific">Halomonas ventosae</name>
    <dbReference type="NCBI Taxonomy" id="229007"/>
    <lineage>
        <taxon>Bacteria</taxon>
        <taxon>Pseudomonadati</taxon>
        <taxon>Pseudomonadota</taxon>
        <taxon>Gammaproteobacteria</taxon>
        <taxon>Oceanospirillales</taxon>
        <taxon>Halomonadaceae</taxon>
        <taxon>Halomonas</taxon>
    </lineage>
</organism>
<dbReference type="Proteomes" id="UP000295212">
    <property type="component" value="Unassembled WGS sequence"/>
</dbReference>
<protein>
    <submittedName>
        <fullName evidence="2">Enterochelin esterase-like enzyme</fullName>
    </submittedName>
</protein>
<keyword evidence="1" id="KW-0732">Signal</keyword>